<protein>
    <recommendedName>
        <fullName evidence="6">Pseudouridine synthase</fullName>
        <ecNumber evidence="6">5.4.99.-</ecNumber>
    </recommendedName>
</protein>
<dbReference type="InterPro" id="IPR020103">
    <property type="entry name" value="PsdUridine_synth_cat_dom_sf"/>
</dbReference>
<name>A0A2V3PKA5_9BACT</name>
<dbReference type="Gene3D" id="3.30.70.1560">
    <property type="entry name" value="Alpha-L RNA-binding motif"/>
    <property type="match status" value="1"/>
</dbReference>
<dbReference type="CDD" id="cd02554">
    <property type="entry name" value="PseudoU_synth_RluF"/>
    <property type="match status" value="1"/>
</dbReference>
<dbReference type="InterPro" id="IPR050343">
    <property type="entry name" value="RsuA_PseudoU_synthase"/>
</dbReference>
<evidence type="ECO:0000313" key="10">
    <source>
        <dbReference type="Proteomes" id="UP000247973"/>
    </source>
</evidence>
<proteinExistence type="inferred from homology"/>
<dbReference type="Pfam" id="PF01479">
    <property type="entry name" value="S4"/>
    <property type="match status" value="1"/>
</dbReference>
<dbReference type="PROSITE" id="PS50889">
    <property type="entry name" value="S4"/>
    <property type="match status" value="1"/>
</dbReference>
<dbReference type="InterPro" id="IPR042092">
    <property type="entry name" value="PsdUridine_s_RsuA/RluB/E/F_cat"/>
</dbReference>
<evidence type="ECO:0000256" key="7">
    <source>
        <dbReference type="SAM" id="MobiDB-lite"/>
    </source>
</evidence>
<dbReference type="EC" id="5.4.99.-" evidence="6"/>
<dbReference type="Proteomes" id="UP000247973">
    <property type="component" value="Unassembled WGS sequence"/>
</dbReference>
<accession>A0A2V3PKA5</accession>
<feature type="domain" description="RNA-binding S4" evidence="8">
    <location>
        <begin position="19"/>
        <end position="81"/>
    </location>
</feature>
<dbReference type="NCBIfam" id="NF007784">
    <property type="entry name" value="PRK10475.1"/>
    <property type="match status" value="1"/>
</dbReference>
<evidence type="ECO:0000256" key="1">
    <source>
        <dbReference type="ARBA" id="ARBA00008348"/>
    </source>
</evidence>
<dbReference type="Gene3D" id="3.10.290.10">
    <property type="entry name" value="RNA-binding S4 domain"/>
    <property type="match status" value="1"/>
</dbReference>
<dbReference type="FunFam" id="3.10.290.10:FF:000003">
    <property type="entry name" value="Pseudouridine synthase"/>
    <property type="match status" value="1"/>
</dbReference>
<evidence type="ECO:0000256" key="4">
    <source>
        <dbReference type="ARBA" id="ARBA00036535"/>
    </source>
</evidence>
<feature type="compositionally biased region" description="Basic and acidic residues" evidence="7">
    <location>
        <begin position="342"/>
        <end position="359"/>
    </location>
</feature>
<dbReference type="AlphaFoldDB" id="A0A2V3PKA5"/>
<dbReference type="NCBIfam" id="TIGR00093">
    <property type="entry name" value="pseudouridine synthase"/>
    <property type="match status" value="1"/>
</dbReference>
<dbReference type="GO" id="GO:0160138">
    <property type="term" value="F:23S rRNA pseudouridine(2604) synthase activity"/>
    <property type="evidence" value="ECO:0007669"/>
    <property type="project" value="UniProtKB-EC"/>
</dbReference>
<keyword evidence="5" id="KW-0694">RNA-binding</keyword>
<gene>
    <name evidence="9" type="ORF">CLV62_13829</name>
</gene>
<dbReference type="EMBL" id="QICL01000038">
    <property type="protein sequence ID" value="PXV59325.1"/>
    <property type="molecule type" value="Genomic_DNA"/>
</dbReference>
<dbReference type="PANTHER" id="PTHR47683:SF2">
    <property type="entry name" value="RNA-BINDING S4 DOMAIN-CONTAINING PROTEIN"/>
    <property type="match status" value="1"/>
</dbReference>
<dbReference type="InterPro" id="IPR002942">
    <property type="entry name" value="S4_RNA-bd"/>
</dbReference>
<keyword evidence="2 6" id="KW-0413">Isomerase</keyword>
<dbReference type="InterPro" id="IPR036986">
    <property type="entry name" value="S4_RNA-bd_sf"/>
</dbReference>
<dbReference type="PANTHER" id="PTHR47683">
    <property type="entry name" value="PSEUDOURIDINE SYNTHASE FAMILY PROTEIN-RELATED"/>
    <property type="match status" value="1"/>
</dbReference>
<dbReference type="SUPFAM" id="SSF55120">
    <property type="entry name" value="Pseudouridine synthase"/>
    <property type="match status" value="1"/>
</dbReference>
<dbReference type="PROSITE" id="PS01149">
    <property type="entry name" value="PSI_RSU"/>
    <property type="match status" value="1"/>
</dbReference>
<evidence type="ECO:0000256" key="6">
    <source>
        <dbReference type="RuleBase" id="RU003887"/>
    </source>
</evidence>
<evidence type="ECO:0000259" key="8">
    <source>
        <dbReference type="SMART" id="SM00363"/>
    </source>
</evidence>
<evidence type="ECO:0000256" key="5">
    <source>
        <dbReference type="PROSITE-ProRule" id="PRU00182"/>
    </source>
</evidence>
<evidence type="ECO:0000313" key="9">
    <source>
        <dbReference type="EMBL" id="PXV59325.1"/>
    </source>
</evidence>
<evidence type="ECO:0000256" key="2">
    <source>
        <dbReference type="ARBA" id="ARBA00023235"/>
    </source>
</evidence>
<dbReference type="CDD" id="cd00165">
    <property type="entry name" value="S4"/>
    <property type="match status" value="1"/>
</dbReference>
<comment type="similarity">
    <text evidence="1 6">Belongs to the pseudouridine synthase RsuA family.</text>
</comment>
<dbReference type="GO" id="GO:0003723">
    <property type="term" value="F:RNA binding"/>
    <property type="evidence" value="ECO:0007669"/>
    <property type="project" value="UniProtKB-KW"/>
</dbReference>
<dbReference type="InterPro" id="IPR020094">
    <property type="entry name" value="TruA/RsuA/RluB/E/F_N"/>
</dbReference>
<comment type="caution">
    <text evidence="9">The sequence shown here is derived from an EMBL/GenBank/DDBJ whole genome shotgun (WGS) entry which is preliminary data.</text>
</comment>
<comment type="catalytic activity">
    <reaction evidence="4">
        <text>uridine(2604) in 23S rRNA = pseudouridine(2604) in 23S rRNA</text>
        <dbReference type="Rhea" id="RHEA:38875"/>
        <dbReference type="Rhea" id="RHEA-COMP:10093"/>
        <dbReference type="Rhea" id="RHEA-COMP:10094"/>
        <dbReference type="ChEBI" id="CHEBI:65314"/>
        <dbReference type="ChEBI" id="CHEBI:65315"/>
        <dbReference type="EC" id="5.4.99.21"/>
    </reaction>
</comment>
<dbReference type="GO" id="GO:0000455">
    <property type="term" value="P:enzyme-directed rRNA pseudouridine synthesis"/>
    <property type="evidence" value="ECO:0007669"/>
    <property type="project" value="UniProtKB-ARBA"/>
</dbReference>
<dbReference type="SUPFAM" id="SSF55174">
    <property type="entry name" value="Alpha-L RNA-binding motif"/>
    <property type="match status" value="1"/>
</dbReference>
<dbReference type="InterPro" id="IPR018496">
    <property type="entry name" value="PsdUridine_synth_RsuA/RluB_CS"/>
</dbReference>
<reference evidence="9 10" key="1">
    <citation type="submission" date="2018-03" db="EMBL/GenBank/DDBJ databases">
        <title>Genomic Encyclopedia of Archaeal and Bacterial Type Strains, Phase II (KMG-II): from individual species to whole genera.</title>
        <authorList>
            <person name="Goeker M."/>
        </authorList>
    </citation>
    <scope>NUCLEOTIDE SEQUENCE [LARGE SCALE GENOMIC DNA]</scope>
    <source>
        <strain evidence="9 10">DSM 100214</strain>
    </source>
</reference>
<comment type="catalytic activity">
    <reaction evidence="3">
        <text>uridine(35) in tRNA(Tyr) = pseudouridine(35) in tRNA(Tyr)</text>
        <dbReference type="Rhea" id="RHEA:60556"/>
        <dbReference type="Rhea" id="RHEA-COMP:15607"/>
        <dbReference type="Rhea" id="RHEA-COMP:15608"/>
        <dbReference type="ChEBI" id="CHEBI:65314"/>
        <dbReference type="ChEBI" id="CHEBI:65315"/>
    </reaction>
</comment>
<keyword evidence="10" id="KW-1185">Reference proteome</keyword>
<evidence type="ECO:0000256" key="3">
    <source>
        <dbReference type="ARBA" id="ARBA00036390"/>
    </source>
</evidence>
<dbReference type="FunFam" id="3.30.70.1560:FF:000002">
    <property type="entry name" value="Pseudouridine synthase"/>
    <property type="match status" value="1"/>
</dbReference>
<organism evidence="9 10">
    <name type="scientific">Dysgonomonas alginatilytica</name>
    <dbReference type="NCBI Taxonomy" id="1605892"/>
    <lineage>
        <taxon>Bacteria</taxon>
        <taxon>Pseudomonadati</taxon>
        <taxon>Bacteroidota</taxon>
        <taxon>Bacteroidia</taxon>
        <taxon>Bacteroidales</taxon>
        <taxon>Dysgonomonadaceae</taxon>
        <taxon>Dysgonomonas</taxon>
    </lineage>
</organism>
<dbReference type="InterPro" id="IPR000748">
    <property type="entry name" value="PsdUridine_synth_RsuA/RluB/E/F"/>
</dbReference>
<dbReference type="Gene3D" id="3.30.70.580">
    <property type="entry name" value="Pseudouridine synthase I, catalytic domain, N-terminal subdomain"/>
    <property type="match status" value="1"/>
</dbReference>
<dbReference type="SMART" id="SM00363">
    <property type="entry name" value="S4"/>
    <property type="match status" value="1"/>
</dbReference>
<dbReference type="InterPro" id="IPR006145">
    <property type="entry name" value="PsdUridine_synth_RsuA/RluA"/>
</dbReference>
<feature type="region of interest" description="Disordered" evidence="7">
    <location>
        <begin position="272"/>
        <end position="359"/>
    </location>
</feature>
<dbReference type="Pfam" id="PF00849">
    <property type="entry name" value="PseudoU_synth_2"/>
    <property type="match status" value="1"/>
</dbReference>
<sequence length="359" mass="40827">MTLVYLFLFLLLDLEKMEYRLNKYISASGFCSRREADKYIESGNVTVNGKKATIGSRVLPGQKVKVNGELIENKVEPVYIAFNKPVGVVSSTNPLERDNIIEFIRHEQRIFPIGRLDKDSQGLILLTNDGDIVNKILRAGNNHKKDYIVTVNRPITSDFITRMSQGVPILDRVTRRCEIEKINPYTFKISLIQGLNRQIRRMCEYFNYDVLKLERIQIMNIKLDKLGQGNWRNLTASEMEGLFDMLEASEKTPAGKTPSNSNKSFNRALEEHDIRTNYRKGSLAAKKATANKTDKDQPKKFTLTSENGEDKPKPRSKGKPSSGLRVGKQKMAANKPKTKAKTKSEPKSKEREARKGTKK</sequence>